<dbReference type="EnsemblMetazoa" id="HelroT79144">
    <property type="protein sequence ID" value="HelroP79144"/>
    <property type="gene ID" value="HelroG79144"/>
</dbReference>
<dbReference type="EC" id="2.4.1.17" evidence="5"/>
<dbReference type="OrthoDB" id="6280089at2759"/>
<dbReference type="InterPro" id="IPR050271">
    <property type="entry name" value="UDP-glycosyltransferase"/>
</dbReference>
<dbReference type="EMBL" id="KB096502">
    <property type="protein sequence ID" value="ESO04461.1"/>
    <property type="molecule type" value="Genomic_DNA"/>
</dbReference>
<keyword evidence="3 4" id="KW-0808">Transferase</keyword>
<dbReference type="Pfam" id="PF00201">
    <property type="entry name" value="UDPGT"/>
    <property type="match status" value="1"/>
</dbReference>
<evidence type="ECO:0000313" key="8">
    <source>
        <dbReference type="Proteomes" id="UP000015101"/>
    </source>
</evidence>
<comment type="similarity">
    <text evidence="1 4">Belongs to the UDP-glycosyltransferase family.</text>
</comment>
<evidence type="ECO:0000256" key="5">
    <source>
        <dbReference type="RuleBase" id="RU362059"/>
    </source>
</evidence>
<gene>
    <name evidence="7" type="primary">20215655</name>
    <name evidence="6" type="ORF">HELRODRAFT_79144</name>
</gene>
<dbReference type="eggNOG" id="KOG1192">
    <property type="taxonomic scope" value="Eukaryota"/>
</dbReference>
<reference evidence="7" key="3">
    <citation type="submission" date="2015-06" db="UniProtKB">
        <authorList>
            <consortium name="EnsemblMetazoa"/>
        </authorList>
    </citation>
    <scope>IDENTIFICATION</scope>
</reference>
<dbReference type="Gene3D" id="3.40.50.2000">
    <property type="entry name" value="Glycogen Phosphorylase B"/>
    <property type="match status" value="1"/>
</dbReference>
<reference evidence="6 8" key="2">
    <citation type="journal article" date="2013" name="Nature">
        <title>Insights into bilaterian evolution from three spiralian genomes.</title>
        <authorList>
            <person name="Simakov O."/>
            <person name="Marletaz F."/>
            <person name="Cho S.J."/>
            <person name="Edsinger-Gonzales E."/>
            <person name="Havlak P."/>
            <person name="Hellsten U."/>
            <person name="Kuo D.H."/>
            <person name="Larsson T."/>
            <person name="Lv J."/>
            <person name="Arendt D."/>
            <person name="Savage R."/>
            <person name="Osoegawa K."/>
            <person name="de Jong P."/>
            <person name="Grimwood J."/>
            <person name="Chapman J.A."/>
            <person name="Shapiro H."/>
            <person name="Aerts A."/>
            <person name="Otillar R.P."/>
            <person name="Terry A.Y."/>
            <person name="Boore J.L."/>
            <person name="Grigoriev I.V."/>
            <person name="Lindberg D.R."/>
            <person name="Seaver E.C."/>
            <person name="Weisblat D.A."/>
            <person name="Putnam N.H."/>
            <person name="Rokhsar D.S."/>
        </authorList>
    </citation>
    <scope>NUCLEOTIDE SEQUENCE</scope>
</reference>
<comment type="catalytic activity">
    <reaction evidence="5">
        <text>glucuronate acceptor + UDP-alpha-D-glucuronate = acceptor beta-D-glucuronoside + UDP + H(+)</text>
        <dbReference type="Rhea" id="RHEA:21032"/>
        <dbReference type="ChEBI" id="CHEBI:15378"/>
        <dbReference type="ChEBI" id="CHEBI:58052"/>
        <dbReference type="ChEBI" id="CHEBI:58223"/>
        <dbReference type="ChEBI" id="CHEBI:132367"/>
        <dbReference type="ChEBI" id="CHEBI:132368"/>
        <dbReference type="EC" id="2.4.1.17"/>
    </reaction>
</comment>
<keyword evidence="8" id="KW-1185">Reference proteome</keyword>
<dbReference type="InterPro" id="IPR035595">
    <property type="entry name" value="UDP_glycos_trans_CS"/>
</dbReference>
<dbReference type="GO" id="GO:0015020">
    <property type="term" value="F:glucuronosyltransferase activity"/>
    <property type="evidence" value="ECO:0007669"/>
    <property type="project" value="UniProtKB-EC"/>
</dbReference>
<name>T1G3K7_HELRO</name>
<protein>
    <recommendedName>
        <fullName evidence="5">UDP-glucuronosyltransferase</fullName>
        <ecNumber evidence="5">2.4.1.17</ecNumber>
    </recommendedName>
</protein>
<dbReference type="Proteomes" id="UP000015101">
    <property type="component" value="Unassembled WGS sequence"/>
</dbReference>
<dbReference type="EMBL" id="AMQM01004377">
    <property type="status" value="NOT_ANNOTATED_CDS"/>
    <property type="molecule type" value="Genomic_DNA"/>
</dbReference>
<proteinExistence type="inferred from homology"/>
<accession>T1G3K7</accession>
<dbReference type="PROSITE" id="PS00375">
    <property type="entry name" value="UDPGT"/>
    <property type="match status" value="1"/>
</dbReference>
<dbReference type="GeneID" id="20215655"/>
<dbReference type="RefSeq" id="XP_009017730.1">
    <property type="nucleotide sequence ID" value="XM_009019482.1"/>
</dbReference>
<reference evidence="8" key="1">
    <citation type="submission" date="2012-12" db="EMBL/GenBank/DDBJ databases">
        <authorList>
            <person name="Hellsten U."/>
            <person name="Grimwood J."/>
            <person name="Chapman J.A."/>
            <person name="Shapiro H."/>
            <person name="Aerts A."/>
            <person name="Otillar R.P."/>
            <person name="Terry A.Y."/>
            <person name="Boore J.L."/>
            <person name="Simakov O."/>
            <person name="Marletaz F."/>
            <person name="Cho S.-J."/>
            <person name="Edsinger-Gonzales E."/>
            <person name="Havlak P."/>
            <person name="Kuo D.-H."/>
            <person name="Larsson T."/>
            <person name="Lv J."/>
            <person name="Arendt D."/>
            <person name="Savage R."/>
            <person name="Osoegawa K."/>
            <person name="de Jong P."/>
            <person name="Lindberg D.R."/>
            <person name="Seaver E.C."/>
            <person name="Weisblat D.A."/>
            <person name="Putnam N.H."/>
            <person name="Grigoriev I.V."/>
            <person name="Rokhsar D.S."/>
        </authorList>
    </citation>
    <scope>NUCLEOTIDE SEQUENCE</scope>
</reference>
<dbReference type="GO" id="GO:0016020">
    <property type="term" value="C:membrane"/>
    <property type="evidence" value="ECO:0007669"/>
    <property type="project" value="UniProtKB-SubCell"/>
</dbReference>
<keyword evidence="5" id="KW-1133">Transmembrane helix</keyword>
<dbReference type="KEGG" id="hro:HELRODRAFT_79144"/>
<dbReference type="SUPFAM" id="SSF53756">
    <property type="entry name" value="UDP-Glycosyltransferase/glycogen phosphorylase"/>
    <property type="match status" value="1"/>
</dbReference>
<dbReference type="InParanoid" id="T1G3K7"/>
<keyword evidence="5" id="KW-0472">Membrane</keyword>
<evidence type="ECO:0000256" key="2">
    <source>
        <dbReference type="ARBA" id="ARBA00022676"/>
    </source>
</evidence>
<dbReference type="InterPro" id="IPR002213">
    <property type="entry name" value="UDP_glucos_trans"/>
</dbReference>
<dbReference type="PANTHER" id="PTHR48043">
    <property type="entry name" value="EG:EG0003.4 PROTEIN-RELATED"/>
    <property type="match status" value="1"/>
</dbReference>
<dbReference type="PANTHER" id="PTHR48043:SF145">
    <property type="entry name" value="FI06409P-RELATED"/>
    <property type="match status" value="1"/>
</dbReference>
<evidence type="ECO:0000256" key="4">
    <source>
        <dbReference type="RuleBase" id="RU003718"/>
    </source>
</evidence>
<keyword evidence="2 4" id="KW-0328">Glycosyltransferase</keyword>
<dbReference type="AlphaFoldDB" id="T1G3K7"/>
<dbReference type="OMA" id="RFLFCKR"/>
<dbReference type="HOGENOM" id="CLU_012949_8_0_1"/>
<dbReference type="CDD" id="cd03784">
    <property type="entry name" value="GT1_Gtf-like"/>
    <property type="match status" value="1"/>
</dbReference>
<comment type="subcellular location">
    <subcellularLocation>
        <location evidence="5">Membrane</location>
        <topology evidence="5">Single-pass membrane protein</topology>
    </subcellularLocation>
</comment>
<dbReference type="FunFam" id="3.40.50.2000:FF:000533">
    <property type="entry name" value="UDP-glucuronosyltransferase"/>
    <property type="match status" value="1"/>
</dbReference>
<evidence type="ECO:0000313" key="6">
    <source>
        <dbReference type="EMBL" id="ESO04461.1"/>
    </source>
</evidence>
<evidence type="ECO:0000256" key="3">
    <source>
        <dbReference type="ARBA" id="ARBA00022679"/>
    </source>
</evidence>
<evidence type="ECO:0000313" key="7">
    <source>
        <dbReference type="EnsemblMetazoa" id="HelroP79144"/>
    </source>
</evidence>
<sequence length="185" mass="21630">NTLILNWLPQNDVLGDPSTKLFITHCGNNGLHEALYHGVPMLGFPFFGDQFENCRRMIASGFGLKMDILTFTETELLENVLEILKNPKYKNSVKRMSEAFKDQPMTSLQTALFWIEHVIKHGGSHLRSSAIDLPLYQFLCFDTIFFLILIIISIVFVVFKLSKFLLKFLYWFYIYYFLDNKVKRL</sequence>
<organism evidence="7 8">
    <name type="scientific">Helobdella robusta</name>
    <name type="common">Californian leech</name>
    <dbReference type="NCBI Taxonomy" id="6412"/>
    <lineage>
        <taxon>Eukaryota</taxon>
        <taxon>Metazoa</taxon>
        <taxon>Spiralia</taxon>
        <taxon>Lophotrochozoa</taxon>
        <taxon>Annelida</taxon>
        <taxon>Clitellata</taxon>
        <taxon>Hirudinea</taxon>
        <taxon>Rhynchobdellida</taxon>
        <taxon>Glossiphoniidae</taxon>
        <taxon>Helobdella</taxon>
    </lineage>
</organism>
<evidence type="ECO:0000256" key="1">
    <source>
        <dbReference type="ARBA" id="ARBA00009995"/>
    </source>
</evidence>
<keyword evidence="5" id="KW-0812">Transmembrane</keyword>
<dbReference type="CTD" id="20215655"/>
<feature type="transmembrane region" description="Helical" evidence="5">
    <location>
        <begin position="135"/>
        <end position="159"/>
    </location>
</feature>